<dbReference type="AlphaFoldDB" id="A0A845QHJ5"/>
<evidence type="ECO:0000313" key="4">
    <source>
        <dbReference type="EMBL" id="NBH60147.1"/>
    </source>
</evidence>
<accession>A0A845QHJ5</accession>
<dbReference type="GO" id="GO:0005506">
    <property type="term" value="F:iron ion binding"/>
    <property type="evidence" value="ECO:0007669"/>
    <property type="project" value="InterPro"/>
</dbReference>
<dbReference type="RefSeq" id="WP_160200446.1">
    <property type="nucleotide sequence ID" value="NZ_QXWK01000001.1"/>
</dbReference>
<proteinExistence type="predicted"/>
<dbReference type="Pfam" id="PF01315">
    <property type="entry name" value="Ald_Xan_dh_C"/>
    <property type="match status" value="1"/>
</dbReference>
<organism evidence="4 5">
    <name type="scientific">Anaerotruncus colihominis</name>
    <dbReference type="NCBI Taxonomy" id="169435"/>
    <lineage>
        <taxon>Bacteria</taxon>
        <taxon>Bacillati</taxon>
        <taxon>Bacillota</taxon>
        <taxon>Clostridia</taxon>
        <taxon>Eubacteriales</taxon>
        <taxon>Oscillospiraceae</taxon>
        <taxon>Anaerotruncus</taxon>
    </lineage>
</organism>
<dbReference type="SMART" id="SM01008">
    <property type="entry name" value="Ald_Xan_dh_C"/>
    <property type="match status" value="1"/>
</dbReference>
<dbReference type="Pfam" id="PF02738">
    <property type="entry name" value="MoCoBD_1"/>
    <property type="match status" value="1"/>
</dbReference>
<dbReference type="PANTHER" id="PTHR11908">
    <property type="entry name" value="XANTHINE DEHYDROGENASE"/>
    <property type="match status" value="1"/>
</dbReference>
<reference evidence="4 5" key="1">
    <citation type="submission" date="2018-08" db="EMBL/GenBank/DDBJ databases">
        <title>Murine metabolic-syndrome-specific gut microbial biobank.</title>
        <authorList>
            <person name="Liu C."/>
        </authorList>
    </citation>
    <scope>NUCLEOTIDE SEQUENCE [LARGE SCALE GENOMIC DNA]</scope>
    <source>
        <strain evidence="4 5">28</strain>
    </source>
</reference>
<evidence type="ECO:0000256" key="1">
    <source>
        <dbReference type="ARBA" id="ARBA00022505"/>
    </source>
</evidence>
<dbReference type="Gene3D" id="3.30.365.10">
    <property type="entry name" value="Aldehyde oxidase/xanthine dehydrogenase, molybdopterin binding domain"/>
    <property type="match status" value="4"/>
</dbReference>
<evidence type="ECO:0000259" key="3">
    <source>
        <dbReference type="SMART" id="SM01008"/>
    </source>
</evidence>
<dbReference type="SUPFAM" id="SSF56003">
    <property type="entry name" value="Molybdenum cofactor-binding domain"/>
    <property type="match status" value="1"/>
</dbReference>
<dbReference type="GO" id="GO:0016491">
    <property type="term" value="F:oxidoreductase activity"/>
    <property type="evidence" value="ECO:0007669"/>
    <property type="project" value="UniProtKB-KW"/>
</dbReference>
<protein>
    <submittedName>
        <fullName evidence="4">Xanthine dehydrogenase family protein molybdopterin-binding subunit</fullName>
    </submittedName>
</protein>
<dbReference type="InterPro" id="IPR046867">
    <property type="entry name" value="AldOxase/xan_DH_MoCoBD2"/>
</dbReference>
<keyword evidence="1" id="KW-0500">Molybdenum</keyword>
<evidence type="ECO:0000313" key="5">
    <source>
        <dbReference type="Proteomes" id="UP000446866"/>
    </source>
</evidence>
<dbReference type="SUPFAM" id="SSF54665">
    <property type="entry name" value="CO dehydrogenase molybdoprotein N-domain-like"/>
    <property type="match status" value="1"/>
</dbReference>
<dbReference type="Gene3D" id="3.90.1170.50">
    <property type="entry name" value="Aldehyde oxidase/xanthine dehydrogenase, a/b hammerhead"/>
    <property type="match status" value="1"/>
</dbReference>
<comment type="caution">
    <text evidence="4">The sequence shown here is derived from an EMBL/GenBank/DDBJ whole genome shotgun (WGS) entry which is preliminary data.</text>
</comment>
<dbReference type="InterPro" id="IPR016208">
    <property type="entry name" value="Ald_Oxase/xanthine_DH-like"/>
</dbReference>
<dbReference type="InterPro" id="IPR037165">
    <property type="entry name" value="AldOxase/xan_DH_Mopterin-bd_sf"/>
</dbReference>
<dbReference type="Proteomes" id="UP000446866">
    <property type="component" value="Unassembled WGS sequence"/>
</dbReference>
<name>A0A845QHJ5_9FIRM</name>
<dbReference type="InterPro" id="IPR008274">
    <property type="entry name" value="AldOxase/xan_DH_MoCoBD1"/>
</dbReference>
<dbReference type="Pfam" id="PF20256">
    <property type="entry name" value="MoCoBD_2"/>
    <property type="match status" value="1"/>
</dbReference>
<dbReference type="PANTHER" id="PTHR11908:SF132">
    <property type="entry name" value="ALDEHYDE OXIDASE 1-RELATED"/>
    <property type="match status" value="1"/>
</dbReference>
<keyword evidence="2" id="KW-0560">Oxidoreductase</keyword>
<keyword evidence="5" id="KW-1185">Reference proteome</keyword>
<dbReference type="InterPro" id="IPR000674">
    <property type="entry name" value="Ald_Oxase/Xan_DH_a/b"/>
</dbReference>
<evidence type="ECO:0000256" key="2">
    <source>
        <dbReference type="ARBA" id="ARBA00023002"/>
    </source>
</evidence>
<dbReference type="EMBL" id="QXWK01000001">
    <property type="protein sequence ID" value="NBH60147.1"/>
    <property type="molecule type" value="Genomic_DNA"/>
</dbReference>
<sequence>MSKDRIAYVPREQKRYMGTYRPKIDAKEKTLGKTQYLDDITLKGKLPGMLYAKILQCPYPHARILKMNTTKAEELPGVFAVLRYDDEEIRALGRTTHAWTDIAITPKESDTITRYWDRDFLPQTGLWVGDHMGVAVAAETPEIADEALKLIDIKWEILPAVYEMDEAKKPDAPILHPELNPSTNQLRHSEDGIENHLFYKRGDVEKSLREADFVLEVEKTYGGVSTHGCLEYRGCVIRWDEDKMDVWTNHYMSDQTRMYLHDYTHVPLNKIRVRNGNSGAHMGKWNTGEDIFFMITAYLSKRAGGRPVRYKMTNHEEFHETRSENRYKIKAACTNCGKITGMEMIAEGNSGAYIGGCDHNVEFIVSETMNRAFAPVEHVSLYSYTWFTNKVPGGVVRGIGNVQLCWCFMSLLDELAERTGIDVIDIIKLNCTNDFNWPGEKNRSICRVLDEGAKIIGWKNRHKAGEGQLIEGCKKRGMGVAVWNQWHAELNELTRGFYEVSIRLNPDMSVIIQAPTSETGAGGNSAAVFACAENLHYLNIKPEDILWTPLGDTELGLRDNAPTDSVVSFLYAEAMAEGAQKLKSEILRRVGEYMEKSPEELEIEDGYVFEKVKPENRIGVEWFMLHTDCVPIHIHHARHNVREEAGLPFGAWFADVEVDIETGQVEVTDMVVLNDVGCVMHASGAESHQISGQAMGIGEVLFEELHYDKETGTVLNNNYIDYKMMTMADFPKQITPVLIEEWKGLGKYGAAGMAEGAFTGAGAAIANAIYNAVGIRIDDQSITPAKVLNKLMEKGGNRA</sequence>
<feature type="domain" description="Aldehyde oxidase/xanthine dehydrogenase a/b hammerhead" evidence="3">
    <location>
        <begin position="31"/>
        <end position="159"/>
    </location>
</feature>
<gene>
    <name evidence="4" type="ORF">D0435_00460</name>
</gene>
<dbReference type="InterPro" id="IPR036856">
    <property type="entry name" value="Ald_Oxase/Xan_DH_a/b_sf"/>
</dbReference>